<keyword evidence="2" id="KW-1185">Reference proteome</keyword>
<evidence type="ECO:0000313" key="1">
    <source>
        <dbReference type="EMBL" id="KAG6455361.1"/>
    </source>
</evidence>
<organism evidence="1 2">
    <name type="scientific">Manduca sexta</name>
    <name type="common">Tobacco hawkmoth</name>
    <name type="synonym">Tobacco hornworm</name>
    <dbReference type="NCBI Taxonomy" id="7130"/>
    <lineage>
        <taxon>Eukaryota</taxon>
        <taxon>Metazoa</taxon>
        <taxon>Ecdysozoa</taxon>
        <taxon>Arthropoda</taxon>
        <taxon>Hexapoda</taxon>
        <taxon>Insecta</taxon>
        <taxon>Pterygota</taxon>
        <taxon>Neoptera</taxon>
        <taxon>Endopterygota</taxon>
        <taxon>Lepidoptera</taxon>
        <taxon>Glossata</taxon>
        <taxon>Ditrysia</taxon>
        <taxon>Bombycoidea</taxon>
        <taxon>Sphingidae</taxon>
        <taxon>Sphinginae</taxon>
        <taxon>Sphingini</taxon>
        <taxon>Manduca</taxon>
    </lineage>
</organism>
<name>A0A922CRB5_MANSE</name>
<evidence type="ECO:0000313" key="2">
    <source>
        <dbReference type="Proteomes" id="UP000791440"/>
    </source>
</evidence>
<reference evidence="1" key="1">
    <citation type="journal article" date="2016" name="Insect Biochem. Mol. Biol.">
        <title>Multifaceted biological insights from a draft genome sequence of the tobacco hornworm moth, Manduca sexta.</title>
        <authorList>
            <person name="Kanost M.R."/>
            <person name="Arrese E.L."/>
            <person name="Cao X."/>
            <person name="Chen Y.R."/>
            <person name="Chellapilla S."/>
            <person name="Goldsmith M.R."/>
            <person name="Grosse-Wilde E."/>
            <person name="Heckel D.G."/>
            <person name="Herndon N."/>
            <person name="Jiang H."/>
            <person name="Papanicolaou A."/>
            <person name="Qu J."/>
            <person name="Soulages J.L."/>
            <person name="Vogel H."/>
            <person name="Walters J."/>
            <person name="Waterhouse R.M."/>
            <person name="Ahn S.J."/>
            <person name="Almeida F.C."/>
            <person name="An C."/>
            <person name="Aqrawi P."/>
            <person name="Bretschneider A."/>
            <person name="Bryant W.B."/>
            <person name="Bucks S."/>
            <person name="Chao H."/>
            <person name="Chevignon G."/>
            <person name="Christen J.M."/>
            <person name="Clarke D.F."/>
            <person name="Dittmer N.T."/>
            <person name="Ferguson L.C.F."/>
            <person name="Garavelou S."/>
            <person name="Gordon K.H.J."/>
            <person name="Gunaratna R.T."/>
            <person name="Han Y."/>
            <person name="Hauser F."/>
            <person name="He Y."/>
            <person name="Heidel-Fischer H."/>
            <person name="Hirsh A."/>
            <person name="Hu Y."/>
            <person name="Jiang H."/>
            <person name="Kalra D."/>
            <person name="Klinner C."/>
            <person name="Konig C."/>
            <person name="Kovar C."/>
            <person name="Kroll A.R."/>
            <person name="Kuwar S.S."/>
            <person name="Lee S.L."/>
            <person name="Lehman R."/>
            <person name="Li K."/>
            <person name="Li Z."/>
            <person name="Liang H."/>
            <person name="Lovelace S."/>
            <person name="Lu Z."/>
            <person name="Mansfield J.H."/>
            <person name="McCulloch K.J."/>
            <person name="Mathew T."/>
            <person name="Morton B."/>
            <person name="Muzny D.M."/>
            <person name="Neunemann D."/>
            <person name="Ongeri F."/>
            <person name="Pauchet Y."/>
            <person name="Pu L.L."/>
            <person name="Pyrousis I."/>
            <person name="Rao X.J."/>
            <person name="Redding A."/>
            <person name="Roesel C."/>
            <person name="Sanchez-Gracia A."/>
            <person name="Schaack S."/>
            <person name="Shukla A."/>
            <person name="Tetreau G."/>
            <person name="Wang Y."/>
            <person name="Xiong G.H."/>
            <person name="Traut W."/>
            <person name="Walsh T.K."/>
            <person name="Worley K.C."/>
            <person name="Wu D."/>
            <person name="Wu W."/>
            <person name="Wu Y.Q."/>
            <person name="Zhang X."/>
            <person name="Zou Z."/>
            <person name="Zucker H."/>
            <person name="Briscoe A.D."/>
            <person name="Burmester T."/>
            <person name="Clem R.J."/>
            <person name="Feyereisen R."/>
            <person name="Grimmelikhuijzen C.J.P."/>
            <person name="Hamodrakas S.J."/>
            <person name="Hansson B.S."/>
            <person name="Huguet E."/>
            <person name="Jermiin L.S."/>
            <person name="Lan Q."/>
            <person name="Lehman H.K."/>
            <person name="Lorenzen M."/>
            <person name="Merzendorfer H."/>
            <person name="Michalopoulos I."/>
            <person name="Morton D.B."/>
            <person name="Muthukrishnan S."/>
            <person name="Oakeshott J.G."/>
            <person name="Palmer W."/>
            <person name="Park Y."/>
            <person name="Passarelli A.L."/>
            <person name="Rozas J."/>
            <person name="Schwartz L.M."/>
            <person name="Smith W."/>
            <person name="Southgate A."/>
            <person name="Vilcinskas A."/>
            <person name="Vogt R."/>
            <person name="Wang P."/>
            <person name="Werren J."/>
            <person name="Yu X.Q."/>
            <person name="Zhou J.J."/>
            <person name="Brown S.J."/>
            <person name="Scherer S.E."/>
            <person name="Richards S."/>
            <person name="Blissard G.W."/>
        </authorList>
    </citation>
    <scope>NUCLEOTIDE SEQUENCE</scope>
</reference>
<proteinExistence type="predicted"/>
<comment type="caution">
    <text evidence="1">The sequence shown here is derived from an EMBL/GenBank/DDBJ whole genome shotgun (WGS) entry which is preliminary data.</text>
</comment>
<accession>A0A922CRB5</accession>
<sequence length="176" mass="20170">MIRYFFLTLGFNILSSMNSIPLRVLSPISKTISDVTKLETNHFIKIERREDFTSLESRDTSKINIKDQVSHEKGLTLQLKYETKKKQSLRRDERLQICGIDSAEDDYYGCVEETTQTTSIMKLTQRSIMPLTEDILNTTSTRIIWLHGSPPAKQSVPPGVDLCQGNARCKYPFFGM</sequence>
<reference evidence="1" key="2">
    <citation type="submission" date="2020-12" db="EMBL/GenBank/DDBJ databases">
        <authorList>
            <person name="Kanost M."/>
        </authorList>
    </citation>
    <scope>NUCLEOTIDE SEQUENCE</scope>
</reference>
<protein>
    <submittedName>
        <fullName evidence="1">Uncharacterized protein</fullName>
    </submittedName>
</protein>
<gene>
    <name evidence="1" type="ORF">O3G_MSEX009175</name>
</gene>
<dbReference type="Proteomes" id="UP000791440">
    <property type="component" value="Unassembled WGS sequence"/>
</dbReference>
<dbReference type="AlphaFoldDB" id="A0A922CRB5"/>
<dbReference type="EMBL" id="JH668489">
    <property type="protein sequence ID" value="KAG6455361.1"/>
    <property type="molecule type" value="Genomic_DNA"/>
</dbReference>